<evidence type="ECO:0008006" key="4">
    <source>
        <dbReference type="Google" id="ProtNLM"/>
    </source>
</evidence>
<dbReference type="AlphaFoldDB" id="A0A3B4BIX0"/>
<dbReference type="Proteomes" id="UP000261520">
    <property type="component" value="Unplaced"/>
</dbReference>
<evidence type="ECO:0000313" key="3">
    <source>
        <dbReference type="Proteomes" id="UP000261520"/>
    </source>
</evidence>
<dbReference type="Ensembl" id="ENSPMGT00000030599.1">
    <property type="protein sequence ID" value="ENSPMGP00000028741.1"/>
    <property type="gene ID" value="ENSPMGG00000023139.1"/>
</dbReference>
<evidence type="ECO:0000313" key="2">
    <source>
        <dbReference type="Ensembl" id="ENSPMGP00000028741.1"/>
    </source>
</evidence>
<keyword evidence="1" id="KW-0732">Signal</keyword>
<organism evidence="2 3">
    <name type="scientific">Periophthalmus magnuspinnatus</name>
    <dbReference type="NCBI Taxonomy" id="409849"/>
    <lineage>
        <taxon>Eukaryota</taxon>
        <taxon>Metazoa</taxon>
        <taxon>Chordata</taxon>
        <taxon>Craniata</taxon>
        <taxon>Vertebrata</taxon>
        <taxon>Euteleostomi</taxon>
        <taxon>Actinopterygii</taxon>
        <taxon>Neopterygii</taxon>
        <taxon>Teleostei</taxon>
        <taxon>Neoteleostei</taxon>
        <taxon>Acanthomorphata</taxon>
        <taxon>Gobiaria</taxon>
        <taxon>Gobiiformes</taxon>
        <taxon>Gobioidei</taxon>
        <taxon>Gobiidae</taxon>
        <taxon>Oxudercinae</taxon>
        <taxon>Periophthalmus</taxon>
    </lineage>
</organism>
<feature type="signal peptide" evidence="1">
    <location>
        <begin position="1"/>
        <end position="15"/>
    </location>
</feature>
<accession>A0A3B4BIX0</accession>
<reference evidence="2" key="2">
    <citation type="submission" date="2025-09" db="UniProtKB">
        <authorList>
            <consortium name="Ensembl"/>
        </authorList>
    </citation>
    <scope>IDENTIFICATION</scope>
</reference>
<proteinExistence type="predicted"/>
<reference evidence="2" key="1">
    <citation type="submission" date="2025-08" db="UniProtKB">
        <authorList>
            <consortium name="Ensembl"/>
        </authorList>
    </citation>
    <scope>IDENTIFICATION</scope>
</reference>
<protein>
    <recommendedName>
        <fullName evidence="4">Antifreeze protein type IV</fullName>
    </recommendedName>
</protein>
<sequence>MWLIGSCVICTGSLAQDSSQDLASITQYLEDAKNKMIEEMNKIVKKNNIANIFLYLSNHTTSFCVSAKAQLEAIAPQVEQQLKTVLSTMEETVKPLQEQMQPLLENFQREMEVLAQKLTEKAKAIAN</sequence>
<keyword evidence="3" id="KW-1185">Reference proteome</keyword>
<feature type="chain" id="PRO_5017220222" description="Antifreeze protein type IV" evidence="1">
    <location>
        <begin position="16"/>
        <end position="127"/>
    </location>
</feature>
<dbReference type="SUPFAM" id="SSF58113">
    <property type="entry name" value="Apolipoprotein A-I"/>
    <property type="match status" value="1"/>
</dbReference>
<name>A0A3B4BIX0_9GOBI</name>
<evidence type="ECO:0000256" key="1">
    <source>
        <dbReference type="SAM" id="SignalP"/>
    </source>
</evidence>